<evidence type="ECO:0000313" key="1">
    <source>
        <dbReference type="EMBL" id="KAF2403830.1"/>
    </source>
</evidence>
<proteinExistence type="predicted"/>
<organism evidence="1 2">
    <name type="scientific">Trichodelitschia bisporula</name>
    <dbReference type="NCBI Taxonomy" id="703511"/>
    <lineage>
        <taxon>Eukaryota</taxon>
        <taxon>Fungi</taxon>
        <taxon>Dikarya</taxon>
        <taxon>Ascomycota</taxon>
        <taxon>Pezizomycotina</taxon>
        <taxon>Dothideomycetes</taxon>
        <taxon>Dothideomycetes incertae sedis</taxon>
        <taxon>Phaeotrichales</taxon>
        <taxon>Phaeotrichaceae</taxon>
        <taxon>Trichodelitschia</taxon>
    </lineage>
</organism>
<sequence>MLPLLVLQPMLCSYSTEYLASHVGCWHQLGSPAVFAPSVEKARTDRSVLLQLALKRKGNRCTDRPLEKQYAAGLSHKPYDRRVGAKSAQRAHQRNGPPFAKLKLFRTRPLILTTGYQLRYRTGNAQ</sequence>
<name>A0A6G1I6C2_9PEZI</name>
<gene>
    <name evidence="1" type="ORF">EJ06DRAFT_296051</name>
</gene>
<reference evidence="1" key="1">
    <citation type="journal article" date="2020" name="Stud. Mycol.">
        <title>101 Dothideomycetes genomes: a test case for predicting lifestyles and emergence of pathogens.</title>
        <authorList>
            <person name="Haridas S."/>
            <person name="Albert R."/>
            <person name="Binder M."/>
            <person name="Bloem J."/>
            <person name="Labutti K."/>
            <person name="Salamov A."/>
            <person name="Andreopoulos B."/>
            <person name="Baker S."/>
            <person name="Barry K."/>
            <person name="Bills G."/>
            <person name="Bluhm B."/>
            <person name="Cannon C."/>
            <person name="Castanera R."/>
            <person name="Culley D."/>
            <person name="Daum C."/>
            <person name="Ezra D."/>
            <person name="Gonzalez J."/>
            <person name="Henrissat B."/>
            <person name="Kuo A."/>
            <person name="Liang C."/>
            <person name="Lipzen A."/>
            <person name="Lutzoni F."/>
            <person name="Magnuson J."/>
            <person name="Mondo S."/>
            <person name="Nolan M."/>
            <person name="Ohm R."/>
            <person name="Pangilinan J."/>
            <person name="Park H.-J."/>
            <person name="Ramirez L."/>
            <person name="Alfaro M."/>
            <person name="Sun H."/>
            <person name="Tritt A."/>
            <person name="Yoshinaga Y."/>
            <person name="Zwiers L.-H."/>
            <person name="Turgeon B."/>
            <person name="Goodwin S."/>
            <person name="Spatafora J."/>
            <person name="Crous P."/>
            <person name="Grigoriev I."/>
        </authorList>
    </citation>
    <scope>NUCLEOTIDE SEQUENCE</scope>
    <source>
        <strain evidence="1">CBS 262.69</strain>
    </source>
</reference>
<dbReference type="Proteomes" id="UP000799640">
    <property type="component" value="Unassembled WGS sequence"/>
</dbReference>
<keyword evidence="2" id="KW-1185">Reference proteome</keyword>
<protein>
    <submittedName>
        <fullName evidence="1">Uncharacterized protein</fullName>
    </submittedName>
</protein>
<dbReference type="EMBL" id="ML996689">
    <property type="protein sequence ID" value="KAF2403830.1"/>
    <property type="molecule type" value="Genomic_DNA"/>
</dbReference>
<dbReference type="AlphaFoldDB" id="A0A6G1I6C2"/>
<accession>A0A6G1I6C2</accession>
<evidence type="ECO:0000313" key="2">
    <source>
        <dbReference type="Proteomes" id="UP000799640"/>
    </source>
</evidence>